<dbReference type="Gene3D" id="1.10.1660.10">
    <property type="match status" value="1"/>
</dbReference>
<dbReference type="Proteomes" id="UP000552700">
    <property type="component" value="Unassembled WGS sequence"/>
</dbReference>
<name>A0A841IXD3_9SPHN</name>
<dbReference type="CDD" id="cd04765">
    <property type="entry name" value="HTH_MlrA-like_sg2"/>
    <property type="match status" value="1"/>
</dbReference>
<proteinExistence type="predicted"/>
<dbReference type="InterPro" id="IPR009061">
    <property type="entry name" value="DNA-bd_dom_put_sf"/>
</dbReference>
<gene>
    <name evidence="2" type="ORF">FHS92_001030</name>
</gene>
<dbReference type="GO" id="GO:0003677">
    <property type="term" value="F:DNA binding"/>
    <property type="evidence" value="ECO:0007669"/>
    <property type="project" value="UniProtKB-KW"/>
</dbReference>
<dbReference type="GO" id="GO:0006355">
    <property type="term" value="P:regulation of DNA-templated transcription"/>
    <property type="evidence" value="ECO:0007669"/>
    <property type="project" value="InterPro"/>
</dbReference>
<dbReference type="SUPFAM" id="SSF46955">
    <property type="entry name" value="Putative DNA-binding domain"/>
    <property type="match status" value="1"/>
</dbReference>
<dbReference type="SMART" id="SM00422">
    <property type="entry name" value="HTH_MERR"/>
    <property type="match status" value="1"/>
</dbReference>
<evidence type="ECO:0000259" key="1">
    <source>
        <dbReference type="PROSITE" id="PS50937"/>
    </source>
</evidence>
<accession>A0A841IXD3</accession>
<dbReference type="EMBL" id="JACIJP010000001">
    <property type="protein sequence ID" value="MBB6123323.1"/>
    <property type="molecule type" value="Genomic_DNA"/>
</dbReference>
<feature type="domain" description="HTH merR-type" evidence="1">
    <location>
        <begin position="8"/>
        <end position="78"/>
    </location>
</feature>
<evidence type="ECO:0000313" key="2">
    <source>
        <dbReference type="EMBL" id="MBB6123323.1"/>
    </source>
</evidence>
<dbReference type="PROSITE" id="PS50937">
    <property type="entry name" value="HTH_MERR_2"/>
    <property type="match status" value="1"/>
</dbReference>
<sequence>MAKQAGAFLTIGELSAELGVPQHVLRYWEGRFPQLRPLQRAGNRRYYRPEDVELVREIHRLLQIEGRTVKGAQLALAARDQAEVAPVLLAKTVQGSAQQTSVDLLQRLQAVRAVLAEALSDTD</sequence>
<dbReference type="InterPro" id="IPR000551">
    <property type="entry name" value="MerR-type_HTH_dom"/>
</dbReference>
<keyword evidence="3" id="KW-1185">Reference proteome</keyword>
<evidence type="ECO:0000313" key="3">
    <source>
        <dbReference type="Proteomes" id="UP000552700"/>
    </source>
</evidence>
<reference evidence="2 3" key="1">
    <citation type="submission" date="2020-08" db="EMBL/GenBank/DDBJ databases">
        <title>Genomic Encyclopedia of Type Strains, Phase IV (KMG-IV): sequencing the most valuable type-strain genomes for metagenomic binning, comparative biology and taxonomic classification.</title>
        <authorList>
            <person name="Goeker M."/>
        </authorList>
    </citation>
    <scope>NUCLEOTIDE SEQUENCE [LARGE SCALE GENOMIC DNA]</scope>
    <source>
        <strain evidence="2 3">DSM 102255</strain>
    </source>
</reference>
<dbReference type="RefSeq" id="WP_184078143.1">
    <property type="nucleotide sequence ID" value="NZ_JACIJP010000001.1"/>
</dbReference>
<organism evidence="2 3">
    <name type="scientific">Sphingobium subterraneum</name>
    <dbReference type="NCBI Taxonomy" id="627688"/>
    <lineage>
        <taxon>Bacteria</taxon>
        <taxon>Pseudomonadati</taxon>
        <taxon>Pseudomonadota</taxon>
        <taxon>Alphaproteobacteria</taxon>
        <taxon>Sphingomonadales</taxon>
        <taxon>Sphingomonadaceae</taxon>
        <taxon>Sphingobium</taxon>
    </lineage>
</organism>
<dbReference type="Pfam" id="PF13411">
    <property type="entry name" value="MerR_1"/>
    <property type="match status" value="1"/>
</dbReference>
<comment type="caution">
    <text evidence="2">The sequence shown here is derived from an EMBL/GenBank/DDBJ whole genome shotgun (WGS) entry which is preliminary data.</text>
</comment>
<dbReference type="AlphaFoldDB" id="A0A841IXD3"/>
<protein>
    <submittedName>
        <fullName evidence="2">DNA-binding transcriptional MerR regulator</fullName>
    </submittedName>
</protein>
<keyword evidence="2" id="KW-0238">DNA-binding</keyword>